<evidence type="ECO:0000313" key="2">
    <source>
        <dbReference type="Proteomes" id="UP000265882"/>
    </source>
</evidence>
<dbReference type="PANTHER" id="PTHR34387:SF2">
    <property type="entry name" value="SLR1258 PROTEIN"/>
    <property type="match status" value="1"/>
</dbReference>
<proteinExistence type="predicted"/>
<sequence>MKNGSLASSAFLGISLALGLVIAGYLIGDALYKARAAQRYVTVKGLAECVVDADLVIWPITFKETGNDLGKLQSAIDADRKTVRAFLTSAGFAETDLSESPIEITDFEAQPYMQPGEQRQYRYMARRTIILRSPNVALCKQVMERSGELVGNGIVLEGSEYGQRAEFLFTSLDRIKPEMIAHATKDARAAAEQFARDSGGKVGAIRKATQGFFSIEDRDRYTAERKNVRVVTTVEYYLLD</sequence>
<comment type="caution">
    <text evidence="1">The sequence shown here is derived from an EMBL/GenBank/DDBJ whole genome shotgun (WGS) entry which is preliminary data.</text>
</comment>
<dbReference type="GO" id="GO:0006974">
    <property type="term" value="P:DNA damage response"/>
    <property type="evidence" value="ECO:0007669"/>
    <property type="project" value="TreeGrafter"/>
</dbReference>
<dbReference type="PANTHER" id="PTHR34387">
    <property type="entry name" value="SLR1258 PROTEIN"/>
    <property type="match status" value="1"/>
</dbReference>
<dbReference type="PIRSF" id="PIRSF029033">
    <property type="entry name" value="UCP029033"/>
    <property type="match status" value="1"/>
</dbReference>
<dbReference type="InterPro" id="IPR052022">
    <property type="entry name" value="26kDa_periplasmic_antigen"/>
</dbReference>
<organism evidence="1 2">
    <name type="scientific">Abyssobacteria bacterium (strain SURF_5)</name>
    <dbReference type="NCBI Taxonomy" id="2093360"/>
    <lineage>
        <taxon>Bacteria</taxon>
        <taxon>Pseudomonadati</taxon>
        <taxon>Candidatus Hydrogenedentota</taxon>
        <taxon>Candidatus Abyssobacteria</taxon>
    </lineage>
</organism>
<dbReference type="Pfam" id="PF04402">
    <property type="entry name" value="SIMPL"/>
    <property type="match status" value="1"/>
</dbReference>
<dbReference type="InterPro" id="IPR007497">
    <property type="entry name" value="SIMPL/DUF541"/>
</dbReference>
<reference evidence="1 2" key="1">
    <citation type="journal article" date="2017" name="ISME J.">
        <title>Energy and carbon metabolisms in a deep terrestrial subsurface fluid microbial community.</title>
        <authorList>
            <person name="Momper L."/>
            <person name="Jungbluth S.P."/>
            <person name="Lee M.D."/>
            <person name="Amend J.P."/>
        </authorList>
    </citation>
    <scope>NUCLEOTIDE SEQUENCE [LARGE SCALE GENOMIC DNA]</scope>
    <source>
        <strain evidence="1">SURF_5</strain>
    </source>
</reference>
<protein>
    <submittedName>
        <fullName evidence="1">SIMPL domain-containing protein</fullName>
    </submittedName>
</protein>
<name>A0A3A4NSN7_ABYX5</name>
<evidence type="ECO:0000313" key="1">
    <source>
        <dbReference type="EMBL" id="RJP18834.1"/>
    </source>
</evidence>
<dbReference type="Proteomes" id="UP000265882">
    <property type="component" value="Unassembled WGS sequence"/>
</dbReference>
<accession>A0A3A4NSN7</accession>
<dbReference type="EMBL" id="QZKU01000096">
    <property type="protein sequence ID" value="RJP18834.1"/>
    <property type="molecule type" value="Genomic_DNA"/>
</dbReference>
<dbReference type="InterPro" id="IPR016907">
    <property type="entry name" value="UCP029033"/>
</dbReference>
<gene>
    <name evidence="1" type="ORF">C4520_13725</name>
</gene>
<dbReference type="AlphaFoldDB" id="A0A3A4NSN7"/>